<dbReference type="EMBL" id="JAPFFF010000002">
    <property type="protein sequence ID" value="KAK8896417.1"/>
    <property type="molecule type" value="Genomic_DNA"/>
</dbReference>
<dbReference type="Gene3D" id="2.30.30.1020">
    <property type="entry name" value="CCR4-NOT complex subunit 2/3/5, C-terminal domain"/>
    <property type="match status" value="1"/>
</dbReference>
<name>A0ABR2L147_9EUKA</name>
<dbReference type="InterPro" id="IPR038635">
    <property type="entry name" value="CCR4-NOT_su2/3/5_C_sf"/>
</dbReference>
<proteinExistence type="inferred from homology"/>
<keyword evidence="7" id="KW-1185">Reference proteome</keyword>
<dbReference type="Pfam" id="PF04153">
    <property type="entry name" value="NOT2_3_5_C"/>
    <property type="match status" value="1"/>
</dbReference>
<feature type="compositionally biased region" description="Polar residues" evidence="4">
    <location>
        <begin position="32"/>
        <end position="47"/>
    </location>
</feature>
<gene>
    <name evidence="6" type="ORF">M9Y10_014316</name>
</gene>
<evidence type="ECO:0000313" key="6">
    <source>
        <dbReference type="EMBL" id="KAK8896417.1"/>
    </source>
</evidence>
<comment type="similarity">
    <text evidence="1">Belongs to the CNOT2/3/5 family.</text>
</comment>
<dbReference type="PANTHER" id="PTHR23326">
    <property type="entry name" value="CCR4 NOT-RELATED"/>
    <property type="match status" value="1"/>
</dbReference>
<organism evidence="6 7">
    <name type="scientific">Tritrichomonas musculus</name>
    <dbReference type="NCBI Taxonomy" id="1915356"/>
    <lineage>
        <taxon>Eukaryota</taxon>
        <taxon>Metamonada</taxon>
        <taxon>Parabasalia</taxon>
        <taxon>Tritrichomonadida</taxon>
        <taxon>Tritrichomonadidae</taxon>
        <taxon>Tritrichomonas</taxon>
    </lineage>
</organism>
<reference evidence="6 7" key="1">
    <citation type="submission" date="2024-04" db="EMBL/GenBank/DDBJ databases">
        <title>Tritrichomonas musculus Genome.</title>
        <authorList>
            <person name="Alves-Ferreira E."/>
            <person name="Grigg M."/>
            <person name="Lorenzi H."/>
            <person name="Galac M."/>
        </authorList>
    </citation>
    <scope>NUCLEOTIDE SEQUENCE [LARGE SCALE GENOMIC DNA]</scope>
    <source>
        <strain evidence="6 7">EAF2021</strain>
    </source>
</reference>
<evidence type="ECO:0000256" key="3">
    <source>
        <dbReference type="ARBA" id="ARBA00023163"/>
    </source>
</evidence>
<evidence type="ECO:0000256" key="1">
    <source>
        <dbReference type="ARBA" id="ARBA00007682"/>
    </source>
</evidence>
<protein>
    <submittedName>
        <fullName evidence="6">CCR4-NOT transcription complex, subunit 3</fullName>
    </submittedName>
</protein>
<feature type="compositionally biased region" description="Polar residues" evidence="4">
    <location>
        <begin position="117"/>
        <end position="128"/>
    </location>
</feature>
<evidence type="ECO:0000259" key="5">
    <source>
        <dbReference type="Pfam" id="PF04153"/>
    </source>
</evidence>
<feature type="compositionally biased region" description="Low complexity" evidence="4">
    <location>
        <begin position="48"/>
        <end position="68"/>
    </location>
</feature>
<evidence type="ECO:0000256" key="2">
    <source>
        <dbReference type="ARBA" id="ARBA00023015"/>
    </source>
</evidence>
<evidence type="ECO:0000256" key="4">
    <source>
        <dbReference type="SAM" id="MobiDB-lite"/>
    </source>
</evidence>
<dbReference type="Proteomes" id="UP001470230">
    <property type="component" value="Unassembled WGS sequence"/>
</dbReference>
<keyword evidence="2" id="KW-0805">Transcription regulation</keyword>
<dbReference type="InterPro" id="IPR007282">
    <property type="entry name" value="NOT2/3/5_C"/>
</dbReference>
<keyword evidence="3" id="KW-0804">Transcription</keyword>
<feature type="region of interest" description="Disordered" evidence="4">
    <location>
        <begin position="105"/>
        <end position="128"/>
    </location>
</feature>
<feature type="domain" description="NOT2/NOT3/NOT5 C-terminal" evidence="5">
    <location>
        <begin position="117"/>
        <end position="227"/>
    </location>
</feature>
<comment type="caution">
    <text evidence="6">The sequence shown here is derived from an EMBL/GenBank/DDBJ whole genome shotgun (WGS) entry which is preliminary data.</text>
</comment>
<feature type="region of interest" description="Disordered" evidence="4">
    <location>
        <begin position="1"/>
        <end position="80"/>
    </location>
</feature>
<sequence>MPPKTIKTPDQKLDEDFPPLSSLPKTNPPNQPSVSRAHSTSQLSSNVSQPASSPLQQSNPPQQQSTQPFDLFPSSDARSSENLLQTELTQQDFCRALSSEMNLIPDPPYDSHDVVRTENTIDTPPSYPQTKNMKLVQPEFFKKYDLSTLFFIFFYSPGTSQQYFAGRELQNRDWHYHIKFQTWFHRIEEPKEKTPEFEISKFEYFDHSTSEGWCVRKRDNFKLEFNYIAK</sequence>
<dbReference type="InterPro" id="IPR040168">
    <property type="entry name" value="Not2/3/5"/>
</dbReference>
<evidence type="ECO:0000313" key="7">
    <source>
        <dbReference type="Proteomes" id="UP001470230"/>
    </source>
</evidence>
<accession>A0ABR2L147</accession>